<feature type="signal peptide" evidence="1">
    <location>
        <begin position="1"/>
        <end position="19"/>
    </location>
</feature>
<accession>A0AAV8A6C0</accession>
<name>A0AAV8A6C0_9EUKA</name>
<dbReference type="Proteomes" id="UP001146793">
    <property type="component" value="Unassembled WGS sequence"/>
</dbReference>
<keyword evidence="1" id="KW-0732">Signal</keyword>
<organism evidence="2 4">
    <name type="scientific">Anaeramoeba flamelloides</name>
    <dbReference type="NCBI Taxonomy" id="1746091"/>
    <lineage>
        <taxon>Eukaryota</taxon>
        <taxon>Metamonada</taxon>
        <taxon>Anaeramoebidae</taxon>
        <taxon>Anaeramoeba</taxon>
    </lineage>
</organism>
<evidence type="ECO:0000313" key="2">
    <source>
        <dbReference type="EMBL" id="KAJ3448305.1"/>
    </source>
</evidence>
<comment type="caution">
    <text evidence="2">The sequence shown here is derived from an EMBL/GenBank/DDBJ whole genome shotgun (WGS) entry which is preliminary data.</text>
</comment>
<evidence type="ECO:0000313" key="3">
    <source>
        <dbReference type="EMBL" id="KAJ6243798.1"/>
    </source>
</evidence>
<protein>
    <submittedName>
        <fullName evidence="2">Uncharacterized protein</fullName>
    </submittedName>
</protein>
<reference evidence="3" key="1">
    <citation type="submission" date="2022-08" db="EMBL/GenBank/DDBJ databases">
        <title>Novel sulfate-reducing endosymbionts in the free-living metamonad Anaeramoeba.</title>
        <authorList>
            <person name="Jerlstrom-Hultqvist J."/>
            <person name="Cepicka I."/>
            <person name="Gallot-Lavallee L."/>
            <person name="Salas-Leiva D."/>
            <person name="Curtis B.A."/>
            <person name="Zahonova K."/>
            <person name="Pipaliya S."/>
            <person name="Dacks J."/>
            <person name="Roger A.J."/>
        </authorList>
    </citation>
    <scope>NUCLEOTIDE SEQUENCE</scope>
    <source>
        <strain evidence="3">Schooner1</strain>
    </source>
</reference>
<feature type="chain" id="PRO_5043316873" evidence="1">
    <location>
        <begin position="20"/>
        <end position="85"/>
    </location>
</feature>
<proteinExistence type="predicted"/>
<dbReference type="AlphaFoldDB" id="A0AAV8A6C0"/>
<evidence type="ECO:0000256" key="1">
    <source>
        <dbReference type="SAM" id="SignalP"/>
    </source>
</evidence>
<dbReference type="EMBL" id="JANTQA010000015">
    <property type="protein sequence ID" value="KAJ3448305.1"/>
    <property type="molecule type" value="Genomic_DNA"/>
</dbReference>
<dbReference type="EMBL" id="JAOAOG010000168">
    <property type="protein sequence ID" value="KAJ6243798.1"/>
    <property type="molecule type" value="Genomic_DNA"/>
</dbReference>
<dbReference type="Proteomes" id="UP001150062">
    <property type="component" value="Unassembled WGS sequence"/>
</dbReference>
<gene>
    <name evidence="2" type="ORF">M0812_00784</name>
    <name evidence="3" type="ORF">M0813_22239</name>
</gene>
<sequence length="85" mass="9642">MKKFALLLLLAFVISYVSAECGDFDEMCCVYKPVKDYTSTMDLYHTTIDHDKTCPSTYKDQFGALYNLCVSKCVFSASNCEFTDC</sequence>
<keyword evidence="5" id="KW-1185">Reference proteome</keyword>
<reference evidence="2" key="2">
    <citation type="submission" date="2022-08" db="EMBL/GenBank/DDBJ databases">
        <title>Novel sulphate-reducing endosymbionts in the free-living metamonad Anaeramoeba.</title>
        <authorList>
            <person name="Jerlstrom-Hultqvist J."/>
            <person name="Cepicka I."/>
            <person name="Gallot-Lavallee L."/>
            <person name="Salas-Leiva D."/>
            <person name="Curtis B.A."/>
            <person name="Zahonova K."/>
            <person name="Pipaliya S."/>
            <person name="Dacks J."/>
            <person name="Roger A.J."/>
        </authorList>
    </citation>
    <scope>NUCLEOTIDE SEQUENCE</scope>
    <source>
        <strain evidence="2">Busselton2</strain>
    </source>
</reference>
<evidence type="ECO:0000313" key="5">
    <source>
        <dbReference type="Proteomes" id="UP001150062"/>
    </source>
</evidence>
<evidence type="ECO:0000313" key="4">
    <source>
        <dbReference type="Proteomes" id="UP001146793"/>
    </source>
</evidence>